<dbReference type="InterPro" id="IPR041677">
    <property type="entry name" value="DNA2/NAM7_AAA_11"/>
</dbReference>
<evidence type="ECO:0000256" key="11">
    <source>
        <dbReference type="ARBA" id="ARBA00048432"/>
    </source>
</evidence>
<feature type="domain" description="Helicase ATP-binding" evidence="13">
    <location>
        <begin position="616"/>
        <end position="824"/>
    </location>
</feature>
<keyword evidence="4" id="KW-0963">Cytoplasm</keyword>
<dbReference type="AlphaFoldDB" id="A0A067M4B3"/>
<keyword evidence="5" id="KW-0547">Nucleotide-binding</keyword>
<evidence type="ECO:0000256" key="4">
    <source>
        <dbReference type="ARBA" id="ARBA00022490"/>
    </source>
</evidence>
<dbReference type="GO" id="GO:0003678">
    <property type="term" value="F:DNA helicase activity"/>
    <property type="evidence" value="ECO:0007669"/>
    <property type="project" value="UniProtKB-EC"/>
</dbReference>
<dbReference type="EMBL" id="KL198126">
    <property type="protein sequence ID" value="KDQ06712.1"/>
    <property type="molecule type" value="Genomic_DNA"/>
</dbReference>
<dbReference type="InterPro" id="IPR026122">
    <property type="entry name" value="MOV-10/SDE3_DEXXQ/H-box"/>
</dbReference>
<evidence type="ECO:0000256" key="9">
    <source>
        <dbReference type="ARBA" id="ARBA00023158"/>
    </source>
</evidence>
<comment type="subcellular location">
    <subcellularLocation>
        <location evidence="1">Cytoplasm</location>
    </subcellularLocation>
</comment>
<comment type="catalytic activity">
    <reaction evidence="11">
        <text>ATP + H2O = ADP + phosphate + H(+)</text>
        <dbReference type="Rhea" id="RHEA:13065"/>
        <dbReference type="ChEBI" id="CHEBI:15377"/>
        <dbReference type="ChEBI" id="CHEBI:15378"/>
        <dbReference type="ChEBI" id="CHEBI:30616"/>
        <dbReference type="ChEBI" id="CHEBI:43474"/>
        <dbReference type="ChEBI" id="CHEBI:456216"/>
        <dbReference type="EC" id="3.6.4.12"/>
    </reaction>
    <physiologicalReaction direction="left-to-right" evidence="11">
        <dbReference type="Rhea" id="RHEA:13066"/>
    </physiologicalReaction>
</comment>
<keyword evidence="8" id="KW-0067">ATP-binding</keyword>
<dbReference type="Proteomes" id="UP000027195">
    <property type="component" value="Unassembled WGS sequence"/>
</dbReference>
<keyword evidence="6" id="KW-0378">Hydrolase</keyword>
<dbReference type="CDD" id="cd18038">
    <property type="entry name" value="DEXXQc_Helz-like"/>
    <property type="match status" value="1"/>
</dbReference>
<evidence type="ECO:0000256" key="8">
    <source>
        <dbReference type="ARBA" id="ARBA00022840"/>
    </source>
</evidence>
<feature type="region of interest" description="Disordered" evidence="12">
    <location>
        <begin position="1103"/>
        <end position="1127"/>
    </location>
</feature>
<dbReference type="Pfam" id="PF13087">
    <property type="entry name" value="AAA_12"/>
    <property type="match status" value="1"/>
</dbReference>
<gene>
    <name evidence="14" type="ORF">BOTBODRAFT_39425</name>
</gene>
<proteinExistence type="inferred from homology"/>
<dbReference type="Pfam" id="PF21634">
    <property type="entry name" value="MOV-10_beta-barrel"/>
    <property type="match status" value="1"/>
</dbReference>
<dbReference type="PANTHER" id="PTHR45418:SF1">
    <property type="entry name" value="CANCER_TESTIS ANTIGEN 55"/>
    <property type="match status" value="1"/>
</dbReference>
<evidence type="ECO:0000256" key="3">
    <source>
        <dbReference type="ARBA" id="ARBA00012552"/>
    </source>
</evidence>
<evidence type="ECO:0000256" key="12">
    <source>
        <dbReference type="SAM" id="MobiDB-lite"/>
    </source>
</evidence>
<dbReference type="InterPro" id="IPR014001">
    <property type="entry name" value="Helicase_ATP-bd"/>
</dbReference>
<feature type="compositionally biased region" description="Low complexity" evidence="12">
    <location>
        <begin position="103"/>
        <end position="122"/>
    </location>
</feature>
<dbReference type="InParanoid" id="A0A067M4B3"/>
<evidence type="ECO:0000259" key="13">
    <source>
        <dbReference type="SMART" id="SM00487"/>
    </source>
</evidence>
<dbReference type="Gene3D" id="3.40.50.300">
    <property type="entry name" value="P-loop containing nucleotide triphosphate hydrolases"/>
    <property type="match status" value="2"/>
</dbReference>
<comment type="similarity">
    <text evidence="2">Belongs to the DNA2/NAM7 helicase family. SDE3 subfamily.</text>
</comment>
<dbReference type="InterPro" id="IPR049080">
    <property type="entry name" value="MOV-10-like_beta-barrel"/>
</dbReference>
<keyword evidence="15" id="KW-1185">Reference proteome</keyword>
<reference evidence="15" key="1">
    <citation type="journal article" date="2014" name="Proc. Natl. Acad. Sci. U.S.A.">
        <title>Extensive sampling of basidiomycete genomes demonstrates inadequacy of the white-rot/brown-rot paradigm for wood decay fungi.</title>
        <authorList>
            <person name="Riley R."/>
            <person name="Salamov A.A."/>
            <person name="Brown D.W."/>
            <person name="Nagy L.G."/>
            <person name="Floudas D."/>
            <person name="Held B.W."/>
            <person name="Levasseur A."/>
            <person name="Lombard V."/>
            <person name="Morin E."/>
            <person name="Otillar R."/>
            <person name="Lindquist E.A."/>
            <person name="Sun H."/>
            <person name="LaButti K.M."/>
            <person name="Schmutz J."/>
            <person name="Jabbour D."/>
            <person name="Luo H."/>
            <person name="Baker S.E."/>
            <person name="Pisabarro A.G."/>
            <person name="Walton J.D."/>
            <person name="Blanchette R.A."/>
            <person name="Henrissat B."/>
            <person name="Martin F."/>
            <person name="Cullen D."/>
            <person name="Hibbett D.S."/>
            <person name="Grigoriev I.V."/>
        </authorList>
    </citation>
    <scope>NUCLEOTIDE SEQUENCE [LARGE SCALE GENOMIC DNA]</scope>
    <source>
        <strain evidence="15">FD-172 SS1</strain>
    </source>
</reference>
<dbReference type="GO" id="GO:0016787">
    <property type="term" value="F:hydrolase activity"/>
    <property type="evidence" value="ECO:0007669"/>
    <property type="project" value="UniProtKB-KW"/>
</dbReference>
<dbReference type="CDD" id="cd18808">
    <property type="entry name" value="SF1_C_Upf1"/>
    <property type="match status" value="1"/>
</dbReference>
<dbReference type="GO" id="GO:0031047">
    <property type="term" value="P:regulatory ncRNA-mediated gene silencing"/>
    <property type="evidence" value="ECO:0007669"/>
    <property type="project" value="UniProtKB-KW"/>
</dbReference>
<dbReference type="SUPFAM" id="SSF52540">
    <property type="entry name" value="P-loop containing nucleoside triphosphate hydrolases"/>
    <property type="match status" value="1"/>
</dbReference>
<feature type="compositionally biased region" description="Pro residues" evidence="12">
    <location>
        <begin position="123"/>
        <end position="166"/>
    </location>
</feature>
<dbReference type="InterPro" id="IPR027417">
    <property type="entry name" value="P-loop_NTPase"/>
</dbReference>
<dbReference type="GO" id="GO:0032574">
    <property type="term" value="F:5'-3' RNA helicase activity"/>
    <property type="evidence" value="ECO:0007669"/>
    <property type="project" value="InterPro"/>
</dbReference>
<accession>A0A067M4B3</accession>
<sequence>MPPPRACPHQLANNRCILPNCSYTHDLTLYCRVCNIFTPSSNHLDAHRATTRHTALSQSTTRCLCAHCGRAFTSEQHRATHMSTSQCRQQATQTTPQPPTQPPAARTEVNPNRPSAATTARAAPPPTAPVPAARPPAARPPVVPPPAVPSPAVPPPTTPTPMSAVPPPSVETGMVMCTPCNHLFLTQKIYLVHKASPRHNHRVSIEHDAAEAGLPIPAKPTANYQLCVTCNFHILLTSWGAHLAQVRHQEAARRAALRAAVRNTERDQAGLVVSHAGETGVDFGIVEVNSVQGIGQAITVTATVTGGPPGFLFRKAKVVSTRLPGFTITRQWKNTSITNPAQYLVTVVFSHRGIRGRFEDRLVLGFRDLAKNENITVTRPLRAILGSQADQEMLQPIEPYSGHRVREGYDPAELLFGEEPEPLRAIPWKGKLKPYFIPDALSEILDERCSPSMKVTSIHAEFLPEPLSAATHVNHWHTLLHVEEHQMREDVERFNMKNVPLNKRGRYYFLRVPGLAEKRPSVLVGDPIVVISPQGKPYGGFVHVIDNLEVGLDFHHSFPERKQLYSVEFSLCRIPLQRMHQALDQPAPSNRLLFPTAANILPMQAAPSQLAAQLKNRKIANNPPQLQAVTSILSQPPGSVPFIVFGPPGTGKTVTIVEAILQVLARNPAARVLACAPSNSAADILAQRLIEFGKFDKTKLFRLIAPSRMRKHVPEDLIPFTCIDTTKGNGNGVFSVPSVAHVTNFRVVISTCVTACVLSGIRVPRGNYSHIFVDEAGQAMEPEVLVAIKTMVDKRTNLVLSGDPRQLGPVIQSRVSRMLRLDRSYLDRLMAMPMYDSREGHGTTTVKLIQNYRSHANILKFPNDKFYDGELQAHGNPETINRCLHWDELRGPRNRRFPLIFHGIAGKDLREGRSPSYFNIEEASLVKRYVKSLKRFGLADSDIGVISPYSAQCGKIRMLLSAPEITVGSAEQFQGQERTVIILSTVRSNQDEIEFDLRHTLGFVANRRRFNVAVTRAKALLIVVGDPYVLSLDTVWREFMDYIRTGGGWRGLELAVPPVDNGGDDDDNDIGDSDVRDLAYAQSRRSEAERRLGQLIERCAAGVDDGIDEGDEEDGGAADAPIRDRND</sequence>
<evidence type="ECO:0000313" key="15">
    <source>
        <dbReference type="Proteomes" id="UP000027195"/>
    </source>
</evidence>
<evidence type="ECO:0000313" key="14">
    <source>
        <dbReference type="EMBL" id="KDQ06712.1"/>
    </source>
</evidence>
<dbReference type="HOGENOM" id="CLU_001666_6_3_1"/>
<dbReference type="GO" id="GO:0003723">
    <property type="term" value="F:RNA binding"/>
    <property type="evidence" value="ECO:0007669"/>
    <property type="project" value="InterPro"/>
</dbReference>
<dbReference type="OrthoDB" id="6513042at2759"/>
<keyword evidence="7" id="KW-0347">Helicase</keyword>
<evidence type="ECO:0000256" key="7">
    <source>
        <dbReference type="ARBA" id="ARBA00022806"/>
    </source>
</evidence>
<organism evidence="14 15">
    <name type="scientific">Botryobasidium botryosum (strain FD-172 SS1)</name>
    <dbReference type="NCBI Taxonomy" id="930990"/>
    <lineage>
        <taxon>Eukaryota</taxon>
        <taxon>Fungi</taxon>
        <taxon>Dikarya</taxon>
        <taxon>Basidiomycota</taxon>
        <taxon>Agaricomycotina</taxon>
        <taxon>Agaricomycetes</taxon>
        <taxon>Cantharellales</taxon>
        <taxon>Botryobasidiaceae</taxon>
        <taxon>Botryobasidium</taxon>
    </lineage>
</organism>
<dbReference type="EC" id="3.6.4.13" evidence="3"/>
<name>A0A067M4B3_BOTB1</name>
<feature type="region of interest" description="Disordered" evidence="12">
    <location>
        <begin position="77"/>
        <end position="166"/>
    </location>
</feature>
<evidence type="ECO:0000256" key="5">
    <source>
        <dbReference type="ARBA" id="ARBA00022741"/>
    </source>
</evidence>
<comment type="catalytic activity">
    <reaction evidence="10">
        <text>ATP + H2O = ADP + phosphate + H(+)</text>
        <dbReference type="Rhea" id="RHEA:13065"/>
        <dbReference type="ChEBI" id="CHEBI:15377"/>
        <dbReference type="ChEBI" id="CHEBI:15378"/>
        <dbReference type="ChEBI" id="CHEBI:30616"/>
        <dbReference type="ChEBI" id="CHEBI:43474"/>
        <dbReference type="ChEBI" id="CHEBI:456216"/>
        <dbReference type="EC" id="3.6.4.13"/>
    </reaction>
</comment>
<evidence type="ECO:0000256" key="1">
    <source>
        <dbReference type="ARBA" id="ARBA00004496"/>
    </source>
</evidence>
<keyword evidence="9" id="KW-0943">RNA-mediated gene silencing</keyword>
<dbReference type="PANTHER" id="PTHR45418">
    <property type="entry name" value="CANCER/TESTIS ANTIGEN 55"/>
    <property type="match status" value="1"/>
</dbReference>
<dbReference type="SMART" id="SM00487">
    <property type="entry name" value="DEXDc"/>
    <property type="match status" value="1"/>
</dbReference>
<dbReference type="InterPro" id="IPR041679">
    <property type="entry name" value="DNA2/NAM7-like_C"/>
</dbReference>
<dbReference type="STRING" id="930990.A0A067M4B3"/>
<evidence type="ECO:0000256" key="10">
    <source>
        <dbReference type="ARBA" id="ARBA00047984"/>
    </source>
</evidence>
<dbReference type="InterPro" id="IPR047187">
    <property type="entry name" value="SF1_C_Upf1"/>
</dbReference>
<protein>
    <recommendedName>
        <fullName evidence="3">RNA helicase</fullName>
        <ecNumber evidence="3">3.6.4.13</ecNumber>
    </recommendedName>
</protein>
<evidence type="ECO:0000256" key="2">
    <source>
        <dbReference type="ARBA" id="ARBA00005601"/>
    </source>
</evidence>
<dbReference type="GO" id="GO:0005524">
    <property type="term" value="F:ATP binding"/>
    <property type="evidence" value="ECO:0007669"/>
    <property type="project" value="UniProtKB-KW"/>
</dbReference>
<dbReference type="Pfam" id="PF13086">
    <property type="entry name" value="AAA_11"/>
    <property type="match status" value="2"/>
</dbReference>
<dbReference type="GO" id="GO:0005737">
    <property type="term" value="C:cytoplasm"/>
    <property type="evidence" value="ECO:0007669"/>
    <property type="project" value="UniProtKB-SubCell"/>
</dbReference>
<feature type="compositionally biased region" description="Acidic residues" evidence="12">
    <location>
        <begin position="1105"/>
        <end position="1116"/>
    </location>
</feature>
<evidence type="ECO:0000256" key="6">
    <source>
        <dbReference type="ARBA" id="ARBA00022801"/>
    </source>
</evidence>